<dbReference type="InterPro" id="IPR004852">
    <property type="entry name" value="Di-haem_cyt_c_peroxidsae"/>
</dbReference>
<dbReference type="NCBIfam" id="TIGR04039">
    <property type="entry name" value="MXAN_0977_Heme2"/>
    <property type="match status" value="1"/>
</dbReference>
<evidence type="ECO:0000256" key="8">
    <source>
        <dbReference type="SAM" id="SignalP"/>
    </source>
</evidence>
<dbReference type="Pfam" id="PF03150">
    <property type="entry name" value="CCP_MauG"/>
    <property type="match status" value="1"/>
</dbReference>
<organism evidence="10 11">
    <name type="scientific">Reyranella humidisoli</name>
    <dbReference type="NCBI Taxonomy" id="2849149"/>
    <lineage>
        <taxon>Bacteria</taxon>
        <taxon>Pseudomonadati</taxon>
        <taxon>Pseudomonadota</taxon>
        <taxon>Alphaproteobacteria</taxon>
        <taxon>Hyphomicrobiales</taxon>
        <taxon>Reyranellaceae</taxon>
        <taxon>Reyranella</taxon>
    </lineage>
</organism>
<evidence type="ECO:0000259" key="9">
    <source>
        <dbReference type="PROSITE" id="PS51007"/>
    </source>
</evidence>
<evidence type="ECO:0000256" key="5">
    <source>
        <dbReference type="ARBA" id="ARBA00023002"/>
    </source>
</evidence>
<proteinExistence type="predicted"/>
<dbReference type="PANTHER" id="PTHR30600">
    <property type="entry name" value="CYTOCHROME C PEROXIDASE-RELATED"/>
    <property type="match status" value="1"/>
</dbReference>
<keyword evidence="3 8" id="KW-0732">Signal</keyword>
<evidence type="ECO:0000256" key="2">
    <source>
        <dbReference type="ARBA" id="ARBA00022723"/>
    </source>
</evidence>
<keyword evidence="11" id="KW-1185">Reference proteome</keyword>
<comment type="subcellular location">
    <subcellularLocation>
        <location evidence="1">Periplasm</location>
    </subcellularLocation>
</comment>
<evidence type="ECO:0000256" key="4">
    <source>
        <dbReference type="ARBA" id="ARBA00022764"/>
    </source>
</evidence>
<dbReference type="InterPro" id="IPR023929">
    <property type="entry name" value="MbnH-like"/>
</dbReference>
<dbReference type="InterPro" id="IPR051395">
    <property type="entry name" value="Cytochrome_c_Peroxidase/MauG"/>
</dbReference>
<keyword evidence="7" id="KW-0349">Heme</keyword>
<keyword evidence="6 7" id="KW-0408">Iron</keyword>
<keyword evidence="5" id="KW-0560">Oxidoreductase</keyword>
<dbReference type="PANTHER" id="PTHR30600:SF14">
    <property type="entry name" value="CYTOCHROME C PEROXIDASE"/>
    <property type="match status" value="1"/>
</dbReference>
<accession>A0ABS6IJF7</accession>
<evidence type="ECO:0000313" key="10">
    <source>
        <dbReference type="EMBL" id="MBU8874711.1"/>
    </source>
</evidence>
<evidence type="ECO:0000256" key="6">
    <source>
        <dbReference type="ARBA" id="ARBA00023004"/>
    </source>
</evidence>
<comment type="caution">
    <text evidence="10">The sequence shown here is derived from an EMBL/GenBank/DDBJ whole genome shotgun (WGS) entry which is preliminary data.</text>
</comment>
<name>A0ABS6IJF7_9HYPH</name>
<evidence type="ECO:0000256" key="1">
    <source>
        <dbReference type="ARBA" id="ARBA00004418"/>
    </source>
</evidence>
<dbReference type="Proteomes" id="UP000727907">
    <property type="component" value="Unassembled WGS sequence"/>
</dbReference>
<keyword evidence="2 7" id="KW-0479">Metal-binding</keyword>
<evidence type="ECO:0000313" key="11">
    <source>
        <dbReference type="Proteomes" id="UP000727907"/>
    </source>
</evidence>
<feature type="chain" id="PRO_5047016288" evidence="8">
    <location>
        <begin position="22"/>
        <end position="370"/>
    </location>
</feature>
<gene>
    <name evidence="10" type="ORF">KQ910_13125</name>
</gene>
<dbReference type="PIRSF" id="PIRSF000294">
    <property type="entry name" value="Cytochrome-c_peroxidase"/>
    <property type="match status" value="1"/>
</dbReference>
<sequence>MRRAAALILAAALGAATAALAAPDAAWTWRLPAWLPPPVVPADNPMSEAKVDLGRRLFYDKRLSADGSMSCASCHEQARAFSDGRRTPSGVTGESHPRNSMSLANVAYLPVLTWANPLLTRLEHQALIPIFGESPVEMGMVGREDELFARLASDPAYPPRFRAAFPETGGRIDLASITRALAAFQRTLVSADSPYDRYRYGGQADAISPAAKRGEALFFSERLECFHCHGGVHLTDNLVHSRKPFAEYAFHNTGLHDRDGKGAYPPDNTGLVEHTGRPEDMGRFRTPSLRNVELTAPYMHDGSIATLEEAIAHYAAGGRRRSPLTSEFLPGFMLSAEETQDLIAFLRALTDRRFVEDPRFADPWQDAVPR</sequence>
<evidence type="ECO:0000256" key="7">
    <source>
        <dbReference type="PROSITE-ProRule" id="PRU00433"/>
    </source>
</evidence>
<dbReference type="EMBL" id="JAHOPB010000001">
    <property type="protein sequence ID" value="MBU8874711.1"/>
    <property type="molecule type" value="Genomic_DNA"/>
</dbReference>
<dbReference type="PROSITE" id="PS51007">
    <property type="entry name" value="CYTC"/>
    <property type="match status" value="1"/>
</dbReference>
<dbReference type="RefSeq" id="WP_216960693.1">
    <property type="nucleotide sequence ID" value="NZ_JAHOPB010000001.1"/>
</dbReference>
<keyword evidence="4" id="KW-0574">Periplasm</keyword>
<evidence type="ECO:0000256" key="3">
    <source>
        <dbReference type="ARBA" id="ARBA00022729"/>
    </source>
</evidence>
<protein>
    <submittedName>
        <fullName evidence="10">Di-heme enzyme</fullName>
    </submittedName>
</protein>
<reference evidence="10 11" key="1">
    <citation type="submission" date="2021-06" db="EMBL/GenBank/DDBJ databases">
        <authorList>
            <person name="Lee D.H."/>
        </authorList>
    </citation>
    <scope>NUCLEOTIDE SEQUENCE [LARGE SCALE GENOMIC DNA]</scope>
    <source>
        <strain evidence="10 11">MMS21-HV4-11</strain>
    </source>
</reference>
<dbReference type="InterPro" id="IPR026259">
    <property type="entry name" value="MauG/Cytc_peroxidase"/>
</dbReference>
<dbReference type="InterPro" id="IPR009056">
    <property type="entry name" value="Cyt_c-like_dom"/>
</dbReference>
<feature type="signal peptide" evidence="8">
    <location>
        <begin position="1"/>
        <end position="21"/>
    </location>
</feature>
<feature type="domain" description="Cytochrome c" evidence="9">
    <location>
        <begin position="209"/>
        <end position="350"/>
    </location>
</feature>